<feature type="compositionally biased region" description="Basic and acidic residues" evidence="1">
    <location>
        <begin position="77"/>
        <end position="90"/>
    </location>
</feature>
<dbReference type="AlphaFoldDB" id="A0AAV7RFV5"/>
<accession>A0AAV7RFV5</accession>
<dbReference type="EMBL" id="JANPWB010000009">
    <property type="protein sequence ID" value="KAJ1149675.1"/>
    <property type="molecule type" value="Genomic_DNA"/>
</dbReference>
<sequence>MHDRASLSHHPGLPPPVALGGFSSTLMGSPGPRPHFAGCGVREEHPLALDCSERGRSAWTASHREKMVAPNAADLSASERRAPGSKDRLQEAGSQPKRLRRPNV</sequence>
<reference evidence="2" key="1">
    <citation type="journal article" date="2022" name="bioRxiv">
        <title>Sequencing and chromosome-scale assembly of the giantPleurodeles waltlgenome.</title>
        <authorList>
            <person name="Brown T."/>
            <person name="Elewa A."/>
            <person name="Iarovenko S."/>
            <person name="Subramanian E."/>
            <person name="Araus A.J."/>
            <person name="Petzold A."/>
            <person name="Susuki M."/>
            <person name="Suzuki K.-i.T."/>
            <person name="Hayashi T."/>
            <person name="Toyoda A."/>
            <person name="Oliveira C."/>
            <person name="Osipova E."/>
            <person name="Leigh N.D."/>
            <person name="Simon A."/>
            <person name="Yun M.H."/>
        </authorList>
    </citation>
    <scope>NUCLEOTIDE SEQUENCE</scope>
    <source>
        <strain evidence="2">20211129_DDA</strain>
        <tissue evidence="2">Liver</tissue>
    </source>
</reference>
<name>A0AAV7RFV5_PLEWA</name>
<organism evidence="2 3">
    <name type="scientific">Pleurodeles waltl</name>
    <name type="common">Iberian ribbed newt</name>
    <dbReference type="NCBI Taxonomy" id="8319"/>
    <lineage>
        <taxon>Eukaryota</taxon>
        <taxon>Metazoa</taxon>
        <taxon>Chordata</taxon>
        <taxon>Craniata</taxon>
        <taxon>Vertebrata</taxon>
        <taxon>Euteleostomi</taxon>
        <taxon>Amphibia</taxon>
        <taxon>Batrachia</taxon>
        <taxon>Caudata</taxon>
        <taxon>Salamandroidea</taxon>
        <taxon>Salamandridae</taxon>
        <taxon>Pleurodelinae</taxon>
        <taxon>Pleurodeles</taxon>
    </lineage>
</organism>
<protein>
    <submittedName>
        <fullName evidence="2">Uncharacterized protein</fullName>
    </submittedName>
</protein>
<evidence type="ECO:0000256" key="1">
    <source>
        <dbReference type="SAM" id="MobiDB-lite"/>
    </source>
</evidence>
<gene>
    <name evidence="2" type="ORF">NDU88_002480</name>
</gene>
<evidence type="ECO:0000313" key="3">
    <source>
        <dbReference type="Proteomes" id="UP001066276"/>
    </source>
</evidence>
<feature type="region of interest" description="Disordered" evidence="1">
    <location>
        <begin position="60"/>
        <end position="104"/>
    </location>
</feature>
<feature type="region of interest" description="Disordered" evidence="1">
    <location>
        <begin position="1"/>
        <end position="39"/>
    </location>
</feature>
<proteinExistence type="predicted"/>
<dbReference type="Proteomes" id="UP001066276">
    <property type="component" value="Chromosome 5"/>
</dbReference>
<evidence type="ECO:0000313" key="2">
    <source>
        <dbReference type="EMBL" id="KAJ1149675.1"/>
    </source>
</evidence>
<keyword evidence="3" id="KW-1185">Reference proteome</keyword>
<comment type="caution">
    <text evidence="2">The sequence shown here is derived from an EMBL/GenBank/DDBJ whole genome shotgun (WGS) entry which is preliminary data.</text>
</comment>